<organism evidence="7 8">
    <name type="scientific">Lactuca saligna</name>
    <name type="common">Willowleaf lettuce</name>
    <dbReference type="NCBI Taxonomy" id="75948"/>
    <lineage>
        <taxon>Eukaryota</taxon>
        <taxon>Viridiplantae</taxon>
        <taxon>Streptophyta</taxon>
        <taxon>Embryophyta</taxon>
        <taxon>Tracheophyta</taxon>
        <taxon>Spermatophyta</taxon>
        <taxon>Magnoliopsida</taxon>
        <taxon>eudicotyledons</taxon>
        <taxon>Gunneridae</taxon>
        <taxon>Pentapetalae</taxon>
        <taxon>asterids</taxon>
        <taxon>campanulids</taxon>
        <taxon>Asterales</taxon>
        <taxon>Asteraceae</taxon>
        <taxon>Cichorioideae</taxon>
        <taxon>Cichorieae</taxon>
        <taxon>Lactucinae</taxon>
        <taxon>Lactuca</taxon>
    </lineage>
</organism>
<name>A0AA36E0C3_LACSI</name>
<dbReference type="FunFam" id="3.40.50.300:FF:001091">
    <property type="entry name" value="Probable disease resistance protein At1g61300"/>
    <property type="match status" value="1"/>
</dbReference>
<evidence type="ECO:0000256" key="4">
    <source>
        <dbReference type="ARBA" id="ARBA00022840"/>
    </source>
</evidence>
<evidence type="ECO:0000259" key="6">
    <source>
        <dbReference type="Pfam" id="PF18052"/>
    </source>
</evidence>
<evidence type="ECO:0000256" key="1">
    <source>
        <dbReference type="ARBA" id="ARBA00022737"/>
    </source>
</evidence>
<keyword evidence="1" id="KW-0677">Repeat</keyword>
<dbReference type="SUPFAM" id="SSF52540">
    <property type="entry name" value="P-loop containing nucleoside triphosphate hydrolases"/>
    <property type="match status" value="1"/>
</dbReference>
<dbReference type="GO" id="GO:0005524">
    <property type="term" value="F:ATP binding"/>
    <property type="evidence" value="ECO:0007669"/>
    <property type="project" value="UniProtKB-KW"/>
</dbReference>
<feature type="domain" description="NB-ARC" evidence="5">
    <location>
        <begin position="140"/>
        <end position="307"/>
    </location>
</feature>
<dbReference type="AlphaFoldDB" id="A0AA36E0C3"/>
<evidence type="ECO:0000256" key="2">
    <source>
        <dbReference type="ARBA" id="ARBA00022741"/>
    </source>
</evidence>
<dbReference type="Gene3D" id="3.40.50.300">
    <property type="entry name" value="P-loop containing nucleotide triphosphate hydrolases"/>
    <property type="match status" value="1"/>
</dbReference>
<keyword evidence="4" id="KW-0067">ATP-binding</keyword>
<dbReference type="Gene3D" id="1.20.5.4130">
    <property type="match status" value="1"/>
</dbReference>
<dbReference type="InterPro" id="IPR027417">
    <property type="entry name" value="P-loop_NTPase"/>
</dbReference>
<dbReference type="Proteomes" id="UP001177003">
    <property type="component" value="Chromosome 3"/>
</dbReference>
<evidence type="ECO:0000313" key="8">
    <source>
        <dbReference type="Proteomes" id="UP001177003"/>
    </source>
</evidence>
<dbReference type="GO" id="GO:0006952">
    <property type="term" value="P:defense response"/>
    <property type="evidence" value="ECO:0007669"/>
    <property type="project" value="UniProtKB-KW"/>
</dbReference>
<keyword evidence="2" id="KW-0547">Nucleotide-binding</keyword>
<reference evidence="7" key="1">
    <citation type="submission" date="2023-04" db="EMBL/GenBank/DDBJ databases">
        <authorList>
            <person name="Vijverberg K."/>
            <person name="Xiong W."/>
            <person name="Schranz E."/>
        </authorList>
    </citation>
    <scope>NUCLEOTIDE SEQUENCE</scope>
</reference>
<dbReference type="Pfam" id="PF18052">
    <property type="entry name" value="Rx_N"/>
    <property type="match status" value="1"/>
</dbReference>
<evidence type="ECO:0000259" key="5">
    <source>
        <dbReference type="Pfam" id="PF00931"/>
    </source>
</evidence>
<gene>
    <name evidence="7" type="ORF">LSALG_LOCUS17536</name>
</gene>
<accession>A0AA36E0C3</accession>
<keyword evidence="8" id="KW-1185">Reference proteome</keyword>
<evidence type="ECO:0000313" key="7">
    <source>
        <dbReference type="EMBL" id="CAI9277618.1"/>
    </source>
</evidence>
<dbReference type="GO" id="GO:0043531">
    <property type="term" value="F:ADP binding"/>
    <property type="evidence" value="ECO:0007669"/>
    <property type="project" value="InterPro"/>
</dbReference>
<dbReference type="Pfam" id="PF00931">
    <property type="entry name" value="NB-ARC"/>
    <property type="match status" value="1"/>
</dbReference>
<keyword evidence="3" id="KW-0611">Plant defense</keyword>
<dbReference type="EMBL" id="OX465079">
    <property type="protein sequence ID" value="CAI9277618.1"/>
    <property type="molecule type" value="Genomic_DNA"/>
</dbReference>
<protein>
    <recommendedName>
        <fullName evidence="9">Resistance protein candidate</fullName>
    </recommendedName>
</protein>
<dbReference type="PANTHER" id="PTHR36766">
    <property type="entry name" value="PLANT BROAD-SPECTRUM MILDEW RESISTANCE PROTEIN RPW8"/>
    <property type="match status" value="1"/>
</dbReference>
<proteinExistence type="predicted"/>
<evidence type="ECO:0008006" key="9">
    <source>
        <dbReference type="Google" id="ProtNLM"/>
    </source>
</evidence>
<feature type="domain" description="Disease resistance N-terminal" evidence="6">
    <location>
        <begin position="12"/>
        <end position="91"/>
    </location>
</feature>
<dbReference type="PRINTS" id="PR00364">
    <property type="entry name" value="DISEASERSIST"/>
</dbReference>
<dbReference type="InterPro" id="IPR002182">
    <property type="entry name" value="NB-ARC"/>
</dbReference>
<dbReference type="PANTHER" id="PTHR36766:SF61">
    <property type="entry name" value="NB-ARC DOMAIN DISEASE RESISTANCE PROTEIN"/>
    <property type="match status" value="1"/>
</dbReference>
<evidence type="ECO:0000256" key="3">
    <source>
        <dbReference type="ARBA" id="ARBA00022821"/>
    </source>
</evidence>
<dbReference type="InterPro" id="IPR041118">
    <property type="entry name" value="Rx_N"/>
</dbReference>
<sequence>MADVIVSAFFTVFFEKMASEAMQKIARAKGIDSELNKLKRSLNRIQALLYDASQKEITQEAVKEWLNYLQHLAYDIDDVLYDLATEAMHRGFTDQSGVITNKVRKLLPTCCTNFSLSTRIHRKLDDISTRVAEIGIVGREAEKKALIQKLLGGKDESCNEKFSIVPIVGMDGVGKTTLARLLYEEKEVKDDFEVRAWVSVSYEFDISNIRKVIYENVSGDNKIFKDLNLLQDALKEKLKNKLFLIVLDDVWSESYGDWEKLVGPFLAGAPGSRIIMTTRKEQLLKQLGYAHLDPLQSLSDDDALSLFA</sequence>